<evidence type="ECO:0000256" key="1">
    <source>
        <dbReference type="SAM" id="MobiDB-lite"/>
    </source>
</evidence>
<accession>A0A5M3W721</accession>
<dbReference type="EMBL" id="BLAD01000063">
    <property type="protein sequence ID" value="GES03001.1"/>
    <property type="molecule type" value="Genomic_DNA"/>
</dbReference>
<name>A0A5M3W721_9ACTN</name>
<proteinExistence type="predicted"/>
<dbReference type="AlphaFoldDB" id="A0A5M3W721"/>
<gene>
    <name evidence="2" type="ORF">Acor_50670</name>
</gene>
<keyword evidence="3" id="KW-1185">Reference proteome</keyword>
<sequence>MLVEDVPRLSPFVRHHISIDGHYSFHLPDLGGSHRPLRDPDAEDDA</sequence>
<comment type="caution">
    <text evidence="2">The sequence shown here is derived from an EMBL/GenBank/DDBJ whole genome shotgun (WGS) entry which is preliminary data.</text>
</comment>
<protein>
    <recommendedName>
        <fullName evidence="4">Tn3 transposase DDE domain-containing protein</fullName>
    </recommendedName>
</protein>
<reference evidence="2 3" key="1">
    <citation type="submission" date="2019-10" db="EMBL/GenBank/DDBJ databases">
        <title>Whole genome shotgun sequence of Acrocarpospora corrugata NBRC 13972.</title>
        <authorList>
            <person name="Ichikawa N."/>
            <person name="Kimura A."/>
            <person name="Kitahashi Y."/>
            <person name="Komaki H."/>
            <person name="Oguchi A."/>
        </authorList>
    </citation>
    <scope>NUCLEOTIDE SEQUENCE [LARGE SCALE GENOMIC DNA]</scope>
    <source>
        <strain evidence="2 3">NBRC 13972</strain>
    </source>
</reference>
<feature type="region of interest" description="Disordered" evidence="1">
    <location>
        <begin position="27"/>
        <end position="46"/>
    </location>
</feature>
<evidence type="ECO:0000313" key="3">
    <source>
        <dbReference type="Proteomes" id="UP000334990"/>
    </source>
</evidence>
<organism evidence="2 3">
    <name type="scientific">Acrocarpospora corrugata</name>
    <dbReference type="NCBI Taxonomy" id="35763"/>
    <lineage>
        <taxon>Bacteria</taxon>
        <taxon>Bacillati</taxon>
        <taxon>Actinomycetota</taxon>
        <taxon>Actinomycetes</taxon>
        <taxon>Streptosporangiales</taxon>
        <taxon>Streptosporangiaceae</taxon>
        <taxon>Acrocarpospora</taxon>
    </lineage>
</organism>
<evidence type="ECO:0008006" key="4">
    <source>
        <dbReference type="Google" id="ProtNLM"/>
    </source>
</evidence>
<dbReference type="Proteomes" id="UP000334990">
    <property type="component" value="Unassembled WGS sequence"/>
</dbReference>
<evidence type="ECO:0000313" key="2">
    <source>
        <dbReference type="EMBL" id="GES03001.1"/>
    </source>
</evidence>